<dbReference type="EMBL" id="MU157915">
    <property type="protein sequence ID" value="KAF9523538.1"/>
    <property type="molecule type" value="Genomic_DNA"/>
</dbReference>
<dbReference type="Proteomes" id="UP000807306">
    <property type="component" value="Unassembled WGS sequence"/>
</dbReference>
<name>A0A9P6E6I8_9AGAR</name>
<keyword evidence="2" id="KW-1185">Reference proteome</keyword>
<organism evidence="1 2">
    <name type="scientific">Crepidotus variabilis</name>
    <dbReference type="NCBI Taxonomy" id="179855"/>
    <lineage>
        <taxon>Eukaryota</taxon>
        <taxon>Fungi</taxon>
        <taxon>Dikarya</taxon>
        <taxon>Basidiomycota</taxon>
        <taxon>Agaricomycotina</taxon>
        <taxon>Agaricomycetes</taxon>
        <taxon>Agaricomycetidae</taxon>
        <taxon>Agaricales</taxon>
        <taxon>Agaricineae</taxon>
        <taxon>Crepidotaceae</taxon>
        <taxon>Crepidotus</taxon>
    </lineage>
</organism>
<proteinExistence type="predicted"/>
<evidence type="ECO:0000313" key="1">
    <source>
        <dbReference type="EMBL" id="KAF9523538.1"/>
    </source>
</evidence>
<sequence length="83" mass="9341">MIIKLTGLALLRVLVGLAGLRLMVGLRVVDLEEDIAATLSVRVLVGMMTVTQNDKDIRFQTLLIHPTLAERYIFFLSYLAKRL</sequence>
<gene>
    <name evidence="1" type="ORF">CPB83DRAFT_862676</name>
</gene>
<dbReference type="AlphaFoldDB" id="A0A9P6E6I8"/>
<accession>A0A9P6E6I8</accession>
<protein>
    <submittedName>
        <fullName evidence="1">Uncharacterized protein</fullName>
    </submittedName>
</protein>
<reference evidence="1" key="1">
    <citation type="submission" date="2020-11" db="EMBL/GenBank/DDBJ databases">
        <authorList>
            <consortium name="DOE Joint Genome Institute"/>
            <person name="Ahrendt S."/>
            <person name="Riley R."/>
            <person name="Andreopoulos W."/>
            <person name="Labutti K."/>
            <person name="Pangilinan J."/>
            <person name="Ruiz-Duenas F.J."/>
            <person name="Barrasa J.M."/>
            <person name="Sanchez-Garcia M."/>
            <person name="Camarero S."/>
            <person name="Miyauchi S."/>
            <person name="Serrano A."/>
            <person name="Linde D."/>
            <person name="Babiker R."/>
            <person name="Drula E."/>
            <person name="Ayuso-Fernandez I."/>
            <person name="Pacheco R."/>
            <person name="Padilla G."/>
            <person name="Ferreira P."/>
            <person name="Barriuso J."/>
            <person name="Kellner H."/>
            <person name="Castanera R."/>
            <person name="Alfaro M."/>
            <person name="Ramirez L."/>
            <person name="Pisabarro A.G."/>
            <person name="Kuo A."/>
            <person name="Tritt A."/>
            <person name="Lipzen A."/>
            <person name="He G."/>
            <person name="Yan M."/>
            <person name="Ng V."/>
            <person name="Cullen D."/>
            <person name="Martin F."/>
            <person name="Rosso M.-N."/>
            <person name="Henrissat B."/>
            <person name="Hibbett D."/>
            <person name="Martinez A.T."/>
            <person name="Grigoriev I.V."/>
        </authorList>
    </citation>
    <scope>NUCLEOTIDE SEQUENCE</scope>
    <source>
        <strain evidence="1">CBS 506.95</strain>
    </source>
</reference>
<comment type="caution">
    <text evidence="1">The sequence shown here is derived from an EMBL/GenBank/DDBJ whole genome shotgun (WGS) entry which is preliminary data.</text>
</comment>
<evidence type="ECO:0000313" key="2">
    <source>
        <dbReference type="Proteomes" id="UP000807306"/>
    </source>
</evidence>